<gene>
    <name evidence="1" type="primary">cas5u6u</name>
    <name evidence="1" type="ORF">H9627_09845</name>
</gene>
<dbReference type="EMBL" id="JACSPR010000006">
    <property type="protein sequence ID" value="MBD8030616.1"/>
    <property type="molecule type" value="Genomic_DNA"/>
</dbReference>
<dbReference type="RefSeq" id="WP_191733858.1">
    <property type="nucleotide sequence ID" value="NZ_JACSPR010000006.1"/>
</dbReference>
<proteinExistence type="predicted"/>
<keyword evidence="2" id="KW-1185">Reference proteome</keyword>
<protein>
    <submittedName>
        <fullName evidence="1">Type I-U CRISPR-associated protein Cas5/Cas6</fullName>
    </submittedName>
</protein>
<accession>A0A8I0LCN8</accession>
<dbReference type="NCBIfam" id="TIGR02165">
    <property type="entry name" value="cas5_6_GSU0054"/>
    <property type="match status" value="1"/>
</dbReference>
<evidence type="ECO:0000313" key="1">
    <source>
        <dbReference type="EMBL" id="MBD8030616.1"/>
    </source>
</evidence>
<comment type="caution">
    <text evidence="1">The sequence shown here is derived from an EMBL/GenBank/DDBJ whole genome shotgun (WGS) entry which is preliminary data.</text>
</comment>
<dbReference type="InterPro" id="IPR019089">
    <property type="entry name" value="Cas_GSU0054"/>
</dbReference>
<sequence>MRFLNIQARFPLGVYLGHQQNGRPDWFPDPARLHAALVNSAGRGSTAEVFPEGMKPTRESVEALRWLEHNPPDGIEFPQQRWVAPNGQRFIYRRVSSINPKRPTEERAVSDGVSLSGSYGYFWKHVPEQIADTLELLCEDVAYLGEASSLAILECAEVNPTFHLDRESSPFDRAGRTVRVPAPGRTDHLIEQFAGANPVKPPTVSRDKFKISELPTPAQAANDNLTVARYKDSFKEYPYRPWSQIIVLEILGGDIPEKHRVELCVDMHRALIKSIGAGAPGLVTGKYAPGVRRPANRLAIQYLPSTVATDMVDPQLGLNSGILLLMIPAGADESELDALATALPGVTTLWSRNIGRRNIRFSGNVVSAAEFWKLESDGYTRFWEPASPIIPETRQVSETKFGRTWTFADSGLLSLGFVWRDELDHSARGQDLYISVRNQVEERGARVLGSRIVPGKSASFAHKTHQSVVTQPWVGQFDLGDLSDSTSVIAIGQSRHLGGGLLIPLDIPTEEVPESWKEDRRV</sequence>
<dbReference type="AlphaFoldDB" id="A0A8I0LCN8"/>
<organism evidence="1 2">
    <name type="scientific">Corynebacterium gallinarum</name>
    <dbReference type="NCBI Taxonomy" id="2762214"/>
    <lineage>
        <taxon>Bacteria</taxon>
        <taxon>Bacillati</taxon>
        <taxon>Actinomycetota</taxon>
        <taxon>Actinomycetes</taxon>
        <taxon>Mycobacteriales</taxon>
        <taxon>Corynebacteriaceae</taxon>
        <taxon>Corynebacterium</taxon>
    </lineage>
</organism>
<dbReference type="Proteomes" id="UP000650224">
    <property type="component" value="Unassembled WGS sequence"/>
</dbReference>
<evidence type="ECO:0000313" key="2">
    <source>
        <dbReference type="Proteomes" id="UP000650224"/>
    </source>
</evidence>
<name>A0A8I0LCN8_9CORY</name>
<reference evidence="1 2" key="1">
    <citation type="submission" date="2020-08" db="EMBL/GenBank/DDBJ databases">
        <title>A Genomic Blueprint of the Chicken Gut Microbiome.</title>
        <authorList>
            <person name="Gilroy R."/>
            <person name="Ravi A."/>
            <person name="Getino M."/>
            <person name="Pursley I."/>
            <person name="Horton D.L."/>
            <person name="Alikhan N.-F."/>
            <person name="Baker D."/>
            <person name="Gharbi K."/>
            <person name="Hall N."/>
            <person name="Watson M."/>
            <person name="Adriaenssens E.M."/>
            <person name="Foster-Nyarko E."/>
            <person name="Jarju S."/>
            <person name="Secka A."/>
            <person name="Antonio M."/>
            <person name="Oren A."/>
            <person name="Chaudhuri R."/>
            <person name="La Ragione R.M."/>
            <person name="Hildebrand F."/>
            <person name="Pallen M.J."/>
        </authorList>
    </citation>
    <scope>NUCLEOTIDE SEQUENCE [LARGE SCALE GENOMIC DNA]</scope>
    <source>
        <strain evidence="1 2">Sa1YVA5</strain>
    </source>
</reference>